<proteinExistence type="predicted"/>
<feature type="compositionally biased region" description="Polar residues" evidence="1">
    <location>
        <begin position="1"/>
        <end position="22"/>
    </location>
</feature>
<reference evidence="2 3" key="1">
    <citation type="submission" date="2018-03" db="EMBL/GenBank/DDBJ databases">
        <title>First report of an OXA-48+CTX-M-M-producing Kluyvera ascorbata clone recovered from patients admitted in a University Hospital in Madrid, Spain.</title>
        <authorList>
            <person name="Hernandez-Garcia M."/>
            <person name="Leon-Sampedro R."/>
            <person name="Perez-Viso B."/>
            <person name="Morosini M.I."/>
            <person name="Lopez-Fresnena N."/>
            <person name="Coque T.M."/>
            <person name="Bonten M."/>
            <person name="Malhotra-Kumar S."/>
            <person name="Ruiz-Garbajosa P."/>
            <person name="Canton R."/>
        </authorList>
    </citation>
    <scope>NUCLEOTIDE SEQUENCE [LARGE SCALE GENOMIC DNA]</scope>
    <source>
        <strain evidence="2 3">KA2</strain>
    </source>
</reference>
<organism evidence="2 3">
    <name type="scientific">Kluyvera genomosp. 2</name>
    <dbReference type="NCBI Taxonomy" id="2774054"/>
    <lineage>
        <taxon>Bacteria</taxon>
        <taxon>Pseudomonadati</taxon>
        <taxon>Pseudomonadota</taxon>
        <taxon>Gammaproteobacteria</taxon>
        <taxon>Enterobacterales</taxon>
        <taxon>Enterobacteriaceae</taxon>
        <taxon>Kluyvera</taxon>
    </lineage>
</organism>
<evidence type="ECO:0000313" key="3">
    <source>
        <dbReference type="Proteomes" id="UP000240892"/>
    </source>
</evidence>
<sequence>MTRKSPPTTIATARAFASNTTSKKQRPLQAEAFFFGRPDKPGAIRLFSAHCRRAASALSGLQIALTYAR</sequence>
<name>A0A2T2XYH3_9ENTR</name>
<dbReference type="EMBL" id="PYHO01000017">
    <property type="protein sequence ID" value="PSR45297.1"/>
    <property type="molecule type" value="Genomic_DNA"/>
</dbReference>
<gene>
    <name evidence="2" type="ORF">C8256_18570</name>
</gene>
<dbReference type="Proteomes" id="UP000240892">
    <property type="component" value="Unassembled WGS sequence"/>
</dbReference>
<keyword evidence="3" id="KW-1185">Reference proteome</keyword>
<accession>A0A2T2XYH3</accession>
<protein>
    <submittedName>
        <fullName evidence="2">Uncharacterized protein</fullName>
    </submittedName>
</protein>
<comment type="caution">
    <text evidence="2">The sequence shown here is derived from an EMBL/GenBank/DDBJ whole genome shotgun (WGS) entry which is preliminary data.</text>
</comment>
<feature type="region of interest" description="Disordered" evidence="1">
    <location>
        <begin position="1"/>
        <end position="24"/>
    </location>
</feature>
<evidence type="ECO:0000256" key="1">
    <source>
        <dbReference type="SAM" id="MobiDB-lite"/>
    </source>
</evidence>
<dbReference type="AlphaFoldDB" id="A0A2T2XYH3"/>
<evidence type="ECO:0000313" key="2">
    <source>
        <dbReference type="EMBL" id="PSR45297.1"/>
    </source>
</evidence>